<keyword evidence="3" id="KW-0539">Nucleus</keyword>
<keyword evidence="2 4" id="KW-0238">DNA-binding</keyword>
<evidence type="ECO:0000313" key="8">
    <source>
        <dbReference type="Proteomes" id="UP000293045"/>
    </source>
</evidence>
<dbReference type="GO" id="GO:0030337">
    <property type="term" value="F:DNA polymerase processivity factor activity"/>
    <property type="evidence" value="ECO:0007669"/>
    <property type="project" value="InterPro"/>
</dbReference>
<comment type="subcellular location">
    <subcellularLocation>
        <location evidence="3">Nucleus</location>
    </subcellularLocation>
</comment>
<evidence type="ECO:0000313" key="7">
    <source>
        <dbReference type="EMBL" id="TBU02507.1"/>
    </source>
</evidence>
<dbReference type="VEuPathDB" id="MicrosporidiaDB:CWI39_1140p0010"/>
<dbReference type="EMBL" id="PIXR01001140">
    <property type="protein sequence ID" value="TBU02507.1"/>
    <property type="molecule type" value="Genomic_DNA"/>
</dbReference>
<gene>
    <name evidence="7" type="ORF">CWI39_1140p0010</name>
</gene>
<dbReference type="VEuPathDB" id="MicrosporidiaDB:CWI36_0641p0030"/>
<dbReference type="Proteomes" id="UP000293045">
    <property type="component" value="Unassembled WGS sequence"/>
</dbReference>
<evidence type="ECO:0000256" key="1">
    <source>
        <dbReference type="ARBA" id="ARBA00010462"/>
    </source>
</evidence>
<dbReference type="Pfam" id="PF02747">
    <property type="entry name" value="PCNA_C"/>
    <property type="match status" value="1"/>
</dbReference>
<comment type="function">
    <text evidence="3">This protein is an auxiliary protein of DNA polymerase delta and is involved in the control of eukaryotic DNA replication by increasing the polymerase's processivity during elongation of the leading strand.</text>
</comment>
<dbReference type="GO" id="GO:0006275">
    <property type="term" value="P:regulation of DNA replication"/>
    <property type="evidence" value="ECO:0007669"/>
    <property type="project" value="InterPro"/>
</dbReference>
<dbReference type="InterPro" id="IPR022648">
    <property type="entry name" value="Pr_cel_nuc_antig_N"/>
</dbReference>
<dbReference type="GO" id="GO:0006272">
    <property type="term" value="P:leading strand elongation"/>
    <property type="evidence" value="ECO:0007669"/>
    <property type="project" value="TreeGrafter"/>
</dbReference>
<comment type="caution">
    <text evidence="7">The sequence shown here is derived from an EMBL/GenBank/DDBJ whole genome shotgun (WGS) entry which is preliminary data.</text>
</comment>
<evidence type="ECO:0000256" key="2">
    <source>
        <dbReference type="ARBA" id="ARBA00023125"/>
    </source>
</evidence>
<dbReference type="InterPro" id="IPR022649">
    <property type="entry name" value="Pr_cel_nuc_antig_C"/>
</dbReference>
<evidence type="ECO:0000256" key="4">
    <source>
        <dbReference type="RuleBase" id="RU003671"/>
    </source>
</evidence>
<keyword evidence="4" id="KW-0235">DNA replication</keyword>
<dbReference type="InterPro" id="IPR000730">
    <property type="entry name" value="Pr_cel_nuc_antig"/>
</dbReference>
<dbReference type="PRINTS" id="PR00339">
    <property type="entry name" value="PCNACYCLIN"/>
</dbReference>
<dbReference type="NCBIfam" id="TIGR00590">
    <property type="entry name" value="pcna"/>
    <property type="match status" value="1"/>
</dbReference>
<dbReference type="GO" id="GO:0006298">
    <property type="term" value="P:mismatch repair"/>
    <property type="evidence" value="ECO:0007669"/>
    <property type="project" value="TreeGrafter"/>
</dbReference>
<proteinExistence type="inferred from homology"/>
<name>A0A4Q9L4Q1_9MICR</name>
<sequence>MFELKITQAADDKTVVGGRGNLVKRVLESLADLVDDVEFKVSDKGMCIQTMDSMHVALADIFLSRDIFESYRCDRSLTLGIKLKEFLKILRNIKMENNSTFMMYCDDDATKLIIVNECEGFTLHFNLKLFDFEIESYNMSDVQYEAEIEMPTSRFLLLPKIVGTFAEYIVFEADKDKISFSQSGEMTESCLTLKPHQFTETESNSFSVTSHVKKEVAMKYLNCCAKSASLCERVKISLGNRTPVFLDFSLGDLGYIRYYIAPKDDSED</sequence>
<evidence type="ECO:0000259" key="6">
    <source>
        <dbReference type="Pfam" id="PF02747"/>
    </source>
</evidence>
<evidence type="ECO:0000256" key="3">
    <source>
        <dbReference type="RuleBase" id="RU000641"/>
    </source>
</evidence>
<dbReference type="GO" id="GO:0003677">
    <property type="term" value="F:DNA binding"/>
    <property type="evidence" value="ECO:0007669"/>
    <property type="project" value="UniProtKB-KW"/>
</dbReference>
<dbReference type="PANTHER" id="PTHR11352:SF0">
    <property type="entry name" value="PROLIFERATING CELL NUCLEAR ANTIGEN"/>
    <property type="match status" value="1"/>
</dbReference>
<dbReference type="SUPFAM" id="SSF55979">
    <property type="entry name" value="DNA clamp"/>
    <property type="match status" value="2"/>
</dbReference>
<dbReference type="Gene3D" id="3.70.10.10">
    <property type="match status" value="1"/>
</dbReference>
<dbReference type="GO" id="GO:0043626">
    <property type="term" value="C:PCNA complex"/>
    <property type="evidence" value="ECO:0007669"/>
    <property type="project" value="TreeGrafter"/>
</dbReference>
<accession>A0A4Q9L4Q1</accession>
<feature type="domain" description="Proliferating cell nuclear antigen PCNA C-terminal" evidence="6">
    <location>
        <begin position="140"/>
        <end position="263"/>
    </location>
</feature>
<dbReference type="HAMAP" id="MF_00317">
    <property type="entry name" value="DNApol_clamp_arch"/>
    <property type="match status" value="1"/>
</dbReference>
<comment type="similarity">
    <text evidence="1 4">Belongs to the PCNA family.</text>
</comment>
<organism evidence="7 8">
    <name type="scientific">Hamiltosporidium magnivora</name>
    <dbReference type="NCBI Taxonomy" id="148818"/>
    <lineage>
        <taxon>Eukaryota</taxon>
        <taxon>Fungi</taxon>
        <taxon>Fungi incertae sedis</taxon>
        <taxon>Microsporidia</taxon>
        <taxon>Dubosqiidae</taxon>
        <taxon>Hamiltosporidium</taxon>
    </lineage>
</organism>
<dbReference type="InterPro" id="IPR046938">
    <property type="entry name" value="DNA_clamp_sf"/>
</dbReference>
<protein>
    <recommendedName>
        <fullName evidence="3">DNA sliding clamp PCNA</fullName>
    </recommendedName>
</protein>
<dbReference type="AlphaFoldDB" id="A0A4Q9L4Q1"/>
<feature type="domain" description="Proliferating cell nuclear antigen PCNA N-terminal" evidence="5">
    <location>
        <begin position="19"/>
        <end position="135"/>
    </location>
</feature>
<dbReference type="GO" id="GO:0019985">
    <property type="term" value="P:translesion synthesis"/>
    <property type="evidence" value="ECO:0007669"/>
    <property type="project" value="TreeGrafter"/>
</dbReference>
<reference evidence="7 8" key="1">
    <citation type="submission" date="2017-12" db="EMBL/GenBank/DDBJ databases">
        <authorList>
            <person name="Pombert J.-F."/>
            <person name="Haag K.L."/>
            <person name="Ebert D."/>
        </authorList>
    </citation>
    <scope>NUCLEOTIDE SEQUENCE [LARGE SCALE GENOMIC DNA]</scope>
    <source>
        <strain evidence="7">IL-BN-2</strain>
    </source>
</reference>
<evidence type="ECO:0000259" key="5">
    <source>
        <dbReference type="Pfam" id="PF00705"/>
    </source>
</evidence>
<dbReference type="Pfam" id="PF00705">
    <property type="entry name" value="PCNA_N"/>
    <property type="match status" value="1"/>
</dbReference>
<dbReference type="PANTHER" id="PTHR11352">
    <property type="entry name" value="PROLIFERATING CELL NUCLEAR ANTIGEN"/>
    <property type="match status" value="1"/>
</dbReference>
<dbReference type="CDD" id="cd00577">
    <property type="entry name" value="PCNA"/>
    <property type="match status" value="1"/>
</dbReference>